<dbReference type="EMBL" id="BAAFSV010000004">
    <property type="protein sequence ID" value="GAB1317489.1"/>
    <property type="molecule type" value="Genomic_DNA"/>
</dbReference>
<proteinExistence type="predicted"/>
<dbReference type="GeneID" id="98178442"/>
<dbReference type="InterPro" id="IPR017930">
    <property type="entry name" value="Myb_dom"/>
</dbReference>
<dbReference type="Proteomes" id="UP001628179">
    <property type="component" value="Unassembled WGS sequence"/>
</dbReference>
<organism evidence="7 8">
    <name type="scientific">Madurella fahalii</name>
    <dbReference type="NCBI Taxonomy" id="1157608"/>
    <lineage>
        <taxon>Eukaryota</taxon>
        <taxon>Fungi</taxon>
        <taxon>Dikarya</taxon>
        <taxon>Ascomycota</taxon>
        <taxon>Pezizomycotina</taxon>
        <taxon>Sordariomycetes</taxon>
        <taxon>Sordariomycetidae</taxon>
        <taxon>Sordariales</taxon>
        <taxon>Sordariales incertae sedis</taxon>
        <taxon>Madurella</taxon>
    </lineage>
</organism>
<keyword evidence="2" id="KW-0238">DNA-binding</keyword>
<evidence type="ECO:0000256" key="1">
    <source>
        <dbReference type="ARBA" id="ARBA00004123"/>
    </source>
</evidence>
<evidence type="ECO:0000259" key="6">
    <source>
        <dbReference type="PROSITE" id="PS51294"/>
    </source>
</evidence>
<evidence type="ECO:0008006" key="9">
    <source>
        <dbReference type="Google" id="ProtNLM"/>
    </source>
</evidence>
<feature type="region of interest" description="Disordered" evidence="4">
    <location>
        <begin position="266"/>
        <end position="288"/>
    </location>
</feature>
<feature type="domain" description="Myb-like" evidence="5">
    <location>
        <begin position="448"/>
        <end position="492"/>
    </location>
</feature>
<feature type="compositionally biased region" description="Acidic residues" evidence="4">
    <location>
        <begin position="675"/>
        <end position="684"/>
    </location>
</feature>
<dbReference type="Pfam" id="PF13921">
    <property type="entry name" value="Myb_DNA-bind_6"/>
    <property type="match status" value="1"/>
</dbReference>
<dbReference type="InterPro" id="IPR051651">
    <property type="entry name" value="DMTF1_DNA-bind_reg"/>
</dbReference>
<accession>A0ABQ0GIJ0</accession>
<keyword evidence="3" id="KW-0539">Nucleus</keyword>
<evidence type="ECO:0000256" key="4">
    <source>
        <dbReference type="SAM" id="MobiDB-lite"/>
    </source>
</evidence>
<dbReference type="PANTHER" id="PTHR46380:SF2">
    <property type="entry name" value="CYCLIN-D-BINDING MYB-LIKE TRANSCRIPTION FACTOR 1"/>
    <property type="match status" value="1"/>
</dbReference>
<gene>
    <name evidence="7" type="ORF">MFIFM68171_07699</name>
</gene>
<evidence type="ECO:0000259" key="5">
    <source>
        <dbReference type="PROSITE" id="PS50090"/>
    </source>
</evidence>
<feature type="compositionally biased region" description="Basic and acidic residues" evidence="4">
    <location>
        <begin position="145"/>
        <end position="175"/>
    </location>
</feature>
<feature type="region of interest" description="Disordered" evidence="4">
    <location>
        <begin position="673"/>
        <end position="800"/>
    </location>
</feature>
<evidence type="ECO:0000313" key="8">
    <source>
        <dbReference type="Proteomes" id="UP001628179"/>
    </source>
</evidence>
<dbReference type="SMART" id="SM00717">
    <property type="entry name" value="SANT"/>
    <property type="match status" value="3"/>
</dbReference>
<dbReference type="PANTHER" id="PTHR46380">
    <property type="entry name" value="CYCLIN-D-BINDING MYB-LIKE TRANSCRIPTION FACTOR 1"/>
    <property type="match status" value="1"/>
</dbReference>
<evidence type="ECO:0000313" key="7">
    <source>
        <dbReference type="EMBL" id="GAB1317489.1"/>
    </source>
</evidence>
<feature type="compositionally biased region" description="Low complexity" evidence="4">
    <location>
        <begin position="11"/>
        <end position="21"/>
    </location>
</feature>
<feature type="compositionally biased region" description="Polar residues" evidence="4">
    <location>
        <begin position="111"/>
        <end position="123"/>
    </location>
</feature>
<dbReference type="PROSITE" id="PS50090">
    <property type="entry name" value="MYB_LIKE"/>
    <property type="match status" value="2"/>
</dbReference>
<dbReference type="InterPro" id="IPR001005">
    <property type="entry name" value="SANT/Myb"/>
</dbReference>
<dbReference type="Gene3D" id="1.10.10.60">
    <property type="entry name" value="Homeodomain-like"/>
    <property type="match status" value="2"/>
</dbReference>
<feature type="compositionally biased region" description="Polar residues" evidence="4">
    <location>
        <begin position="712"/>
        <end position="722"/>
    </location>
</feature>
<feature type="region of interest" description="Disordered" evidence="4">
    <location>
        <begin position="309"/>
        <end position="354"/>
    </location>
</feature>
<name>A0ABQ0GIJ0_9PEZI</name>
<feature type="compositionally biased region" description="Basic and acidic residues" evidence="4">
    <location>
        <begin position="685"/>
        <end position="708"/>
    </location>
</feature>
<dbReference type="RefSeq" id="XP_070919220.1">
    <property type="nucleotide sequence ID" value="XM_071063119.1"/>
</dbReference>
<dbReference type="SUPFAM" id="SSF46689">
    <property type="entry name" value="Homeodomain-like"/>
    <property type="match status" value="2"/>
</dbReference>
<protein>
    <recommendedName>
        <fullName evidence="9">Myb transcription factor</fullName>
    </recommendedName>
</protein>
<dbReference type="InterPro" id="IPR009057">
    <property type="entry name" value="Homeodomain-like_sf"/>
</dbReference>
<reference evidence="7 8" key="1">
    <citation type="submission" date="2024-09" db="EMBL/GenBank/DDBJ databases">
        <title>Itraconazole resistance in Madurella fahalii resulting from another homologue of gene encoding cytochrome P450 14-alpha sterol demethylase (CYP51).</title>
        <authorList>
            <person name="Yoshioka I."/>
            <person name="Fahal A.H."/>
            <person name="Kaneko S."/>
            <person name="Yaguchi T."/>
        </authorList>
    </citation>
    <scope>NUCLEOTIDE SEQUENCE [LARGE SCALE GENOMIC DNA]</scope>
    <source>
        <strain evidence="7 8">IFM 68171</strain>
    </source>
</reference>
<keyword evidence="8" id="KW-1185">Reference proteome</keyword>
<feature type="domain" description="HTH myb-type" evidence="6">
    <location>
        <begin position="443"/>
        <end position="496"/>
    </location>
</feature>
<comment type="caution">
    <text evidence="7">The sequence shown here is derived from an EMBL/GenBank/DDBJ whole genome shotgun (WGS) entry which is preliminary data.</text>
</comment>
<dbReference type="CDD" id="cd00167">
    <property type="entry name" value="SANT"/>
    <property type="match status" value="2"/>
</dbReference>
<feature type="compositionally biased region" description="Basic residues" evidence="4">
    <location>
        <begin position="336"/>
        <end position="346"/>
    </location>
</feature>
<evidence type="ECO:0000256" key="2">
    <source>
        <dbReference type="ARBA" id="ARBA00023125"/>
    </source>
</evidence>
<evidence type="ECO:0000256" key="3">
    <source>
        <dbReference type="ARBA" id="ARBA00023242"/>
    </source>
</evidence>
<feature type="domain" description="Myb-like" evidence="5">
    <location>
        <begin position="495"/>
        <end position="566"/>
    </location>
</feature>
<comment type="subcellular location">
    <subcellularLocation>
        <location evidence="1">Nucleus</location>
    </subcellularLocation>
</comment>
<sequence length="830" mass="93139">MGNEVSKIETSSGRSRSLSPLPRDDQLSDAEDCLRQFPSTMPASIATDDLRPRLSGSPEPLEWGARPVLARDARSPGLSPESLFTRSRAVSPEEQPFNATQPARSAFRSESPIQSPRPSTQPELSEVKQPRPLKAQASGRKANRKPTDAEHHRANGAARDKLDDDDAIIHEDFPSKKQRKHPPGIASTDVGPAAHDPTPPITPPRRTTLNEAVYTENEEWSGPMEVEQQPWMGEDIRNGELRGPAEDQLHPLVEDGIEIAVTPAASLAKSPGSRQSTKRKAKQPFFVREDEENGKALLGASIDDAEVPVRATRSKRAPPFTEVETREKVNPMRTRQGLKKTKQSKKRSADDTVLEDRNDPVLARKSHYRSGMFSKTEEAQIVAAVEHFQEDEGMTRQEINKIIHEDPRKNDDGRHLQLWASIQDACPSRPRQKLIDWCRQRFHSFAGRGTWTKEQDDELVDLIRVHGKSWSRIAGLINRHQKDVRDRWRNYLVCRDKVKTDAWSKDEEKRLRMLVEASVAKIRSERATSQNSNKGPEGLINWLKISEAMDYTRSRLQCMEKWKRLLAAEPISATVLPSTPSRRLQKARKELRTMTPQEKYTLACAIRALKVQIDTEIPWEEIVSQSFQGQYERQTLIVAWGRLRQAIPDWERKAAHVCARYLCEMYETEGNFGTLDDDEPDGADDLEHGVSEGDTGRNKDDRGREKGKGVSPPSSTGPSMTVSLDGAVAKGIEDDVPRSESQETDTKGSKRMRRGSLSNGALERPRPKKQKIREGLLAMKPKVDGVRKRNVGGGKREPKTYTKISSAVSSDMDDMEDIPATLSVASQVAL</sequence>
<dbReference type="PROSITE" id="PS51294">
    <property type="entry name" value="HTH_MYB"/>
    <property type="match status" value="1"/>
</dbReference>
<feature type="region of interest" description="Disordered" evidence="4">
    <location>
        <begin position="1"/>
        <end position="208"/>
    </location>
</feature>
<feature type="compositionally biased region" description="Basic and acidic residues" evidence="4">
    <location>
        <begin position="731"/>
        <end position="748"/>
    </location>
</feature>